<feature type="region of interest" description="Disordered" evidence="5">
    <location>
        <begin position="50"/>
        <end position="74"/>
    </location>
</feature>
<keyword evidence="3" id="KW-0732">Signal</keyword>
<dbReference type="RefSeq" id="WP_127401991.1">
    <property type="nucleotide sequence ID" value="NZ_FOTV01000020.1"/>
</dbReference>
<feature type="region of interest" description="Disordered" evidence="5">
    <location>
        <begin position="1514"/>
        <end position="1557"/>
    </location>
</feature>
<evidence type="ECO:0008006" key="8">
    <source>
        <dbReference type="Google" id="ProtNLM"/>
    </source>
</evidence>
<dbReference type="InterPro" id="IPR053180">
    <property type="entry name" value="Ca-binding_acidic-repeat"/>
</dbReference>
<keyword evidence="7" id="KW-1185">Reference proteome</keyword>
<dbReference type="SUPFAM" id="SSF103647">
    <property type="entry name" value="TSP type-3 repeat"/>
    <property type="match status" value="1"/>
</dbReference>
<evidence type="ECO:0000256" key="2">
    <source>
        <dbReference type="ARBA" id="ARBA00022525"/>
    </source>
</evidence>
<feature type="region of interest" description="Disordered" evidence="5">
    <location>
        <begin position="543"/>
        <end position="571"/>
    </location>
</feature>
<keyword evidence="4" id="KW-0106">Calcium</keyword>
<dbReference type="Proteomes" id="UP000199211">
    <property type="component" value="Unassembled WGS sequence"/>
</dbReference>
<protein>
    <recommendedName>
        <fullName evidence="8">SbsA Ig-like domain-containing protein</fullName>
    </recommendedName>
</protein>
<evidence type="ECO:0000256" key="5">
    <source>
        <dbReference type="SAM" id="MobiDB-lite"/>
    </source>
</evidence>
<evidence type="ECO:0000256" key="1">
    <source>
        <dbReference type="ARBA" id="ARBA00004613"/>
    </source>
</evidence>
<comment type="subcellular location">
    <subcellularLocation>
        <location evidence="1">Secreted</location>
    </subcellularLocation>
</comment>
<dbReference type="EMBL" id="FOTV01000020">
    <property type="protein sequence ID" value="SFL99649.1"/>
    <property type="molecule type" value="Genomic_DNA"/>
</dbReference>
<dbReference type="Gene3D" id="4.10.1080.10">
    <property type="entry name" value="TSP type-3 repeat"/>
    <property type="match status" value="1"/>
</dbReference>
<dbReference type="Pfam" id="PF18884">
    <property type="entry name" value="TSP3_bac"/>
    <property type="match status" value="4"/>
</dbReference>
<evidence type="ECO:0000256" key="4">
    <source>
        <dbReference type="ARBA" id="ARBA00022837"/>
    </source>
</evidence>
<feature type="region of interest" description="Disordered" evidence="5">
    <location>
        <begin position="422"/>
        <end position="447"/>
    </location>
</feature>
<feature type="compositionally biased region" description="Low complexity" evidence="5">
    <location>
        <begin position="548"/>
        <end position="571"/>
    </location>
</feature>
<dbReference type="InterPro" id="IPR028974">
    <property type="entry name" value="TSP_type-3_rpt"/>
</dbReference>
<feature type="region of interest" description="Disordered" evidence="5">
    <location>
        <begin position="1399"/>
        <end position="1438"/>
    </location>
</feature>
<sequence>MNTPTVNSGNGSMQAGYARSGPVLSPGVWKKLSRLTVLAFVLLLGACGGSSSDDDTDSASQIEPNAEELPPVSDVKSLSQRYVEVTFERAASEDAAENIKNYNVVLSNGNSAPVVAANMAADGRTVLLEIAPARSDLQLVPNGTLEFDLVGVDDPATVFTGNGTNEPIIESVASLSDTVVEVLFNEPVSDNAGFLENYRIETPGGETLEILAATMGASGDSVILTTGPQDDVPYTVTLTGVSGKVSALPLLASASNLNFSGLSRNTAASTAPAVTSARSSGNTGVVIDFNKPMGISAINPANYAIGQENVNPEASGLTVVSAEFSGADRSAVVLTTRSQNSLTYRVTVGNVRDINGQSFSVANGTLDVIVANSTTFAGTGPDAGTLVDTDGDGLYDNEEQSGYTVIIEMANGDIVERQVTSDPDVADTDGDGVSDGAELQYGMNPRATDTDGDGLDDNLELNTIFSNPFAQDSDNDGLQDGFEHFDLKTSPLLADTDGDQLSDYTELFELNRNPLLADLPKLRIDVGNVRLQIDERYSYTDETGEVISQESSSNSTLATSESTSFTSSSSDTTEWGVEASLRAGLGSGNFFGGSSNNLSGGAELTVTGGYSASSTVATDDESAQESQEVYENSLVKGAELSTTNTVAREVVGARIDVDLSILNLGNVPFNVSDIEITVLQQVGSRTNFLPVATLVSNSELISGTPLSVSLGAFSTERGPFLFASREVFPNLVEDIMRKPDGLVFRVANYRVTDELGRTYTFINQVARDRTARIALDFGDADSATDYLVATSGVLDDGGVSGGGYLGGYAPNGDAIGLPIGYVLEAIMDVPRHDTTLDRIVSGVNGLLDTDNPTSVGGDDIVTQFNGEAVVTVGPNGWLDSRPAGDDLILNPDVASGIVAGLNKRADSLAQGDDVQIVPRDTTGLSIGTLVIGPGANGRLDTGRFGDDQVEFVSGYETSRTCAVSSNKAGDVCRVAADCGCEAGDSDVRCLVPVVEPVNACSGPEQLVRINTMRNGDLNRGWVVLTAESLPPAADFNEILVEAGNDLFLAFLQDLDGDGLFARNEFLSGSTDSGTDNYVNGSFGEGFDPDVAGGCPLPEPFCDGIPDSRDTDRDGLGDFAEINVGWKVAVDGGNLRQTFSSPRFRDTDGDGLLDPVEQDLRRYCEANDSRTDALCAFLQRDPVVIDQAIGIIAGRNGVAESQASDTDEQLVPVGAIVAYGTAVVGPGTDNILTTSLAGDDLYESINSIPPATDPTQRDTDRDAISDFIELEGFDAGLAIVDGGNGIADSLKNGDDIQRVFSGNPVYPESVVILPGNNQLIDSVTKGDDRVRPAIEGLVSDPLRRDTDADTFVDGLELALGSNPTEFDGSDFIDSDLDGLSDREEDTLGWVVSVNGAIGRQVNSSPSLPDTDFDGLPDVIERDLRTDPNNQDTDGDGLSDYEEVNDLRKYAELGQLYPVLDFPSSTGGLGTNPLLSDSDSDGLSDKAETQEGFLLLIPGRSTASTFYTNPLLADTDLDGVNDGDEVNRGGLNPEPTDPTDPDTDDDNRNDGQERAASSNPFVPDAVVTLRYTFLSLNAAGSDNEWDWTFYAQGGGDRYPGRVVVNTREFTDNSSFVLVEAPACNYIEVGNLATLYFSGSYADQTFVMQAGDAIVLNGTVREIDGSGGFCPAGAPVEVDELATFEKVLTFEDIVGSAAGRNGTITTVALTGSATPNVGWQVLVE</sequence>
<dbReference type="PANTHER" id="PTHR37467">
    <property type="entry name" value="EXPORTED CALCIUM-BINDING GLYCOPROTEIN-RELATED"/>
    <property type="match status" value="1"/>
</dbReference>
<proteinExistence type="predicted"/>
<dbReference type="InterPro" id="IPR059100">
    <property type="entry name" value="TSP3_bac"/>
</dbReference>
<name>A0ABY1FSS3_9GAMM</name>
<organism evidence="6 7">
    <name type="scientific">Marinobacter salarius</name>
    <dbReference type="NCBI Taxonomy" id="1420917"/>
    <lineage>
        <taxon>Bacteria</taxon>
        <taxon>Pseudomonadati</taxon>
        <taxon>Pseudomonadota</taxon>
        <taxon>Gammaproteobacteria</taxon>
        <taxon>Pseudomonadales</taxon>
        <taxon>Marinobacteraceae</taxon>
        <taxon>Marinobacter</taxon>
    </lineage>
</organism>
<evidence type="ECO:0000313" key="7">
    <source>
        <dbReference type="Proteomes" id="UP000199211"/>
    </source>
</evidence>
<dbReference type="Gene3D" id="2.60.40.1220">
    <property type="match status" value="3"/>
</dbReference>
<comment type="caution">
    <text evidence="6">The sequence shown here is derived from an EMBL/GenBank/DDBJ whole genome shotgun (WGS) entry which is preliminary data.</text>
</comment>
<gene>
    <name evidence="6" type="ORF">SAMN04487868_1206</name>
</gene>
<evidence type="ECO:0000256" key="3">
    <source>
        <dbReference type="ARBA" id="ARBA00022729"/>
    </source>
</evidence>
<keyword evidence="2" id="KW-0964">Secreted</keyword>
<reference evidence="6 7" key="1">
    <citation type="submission" date="2016-10" db="EMBL/GenBank/DDBJ databases">
        <authorList>
            <person name="Varghese N."/>
            <person name="Submissions S."/>
        </authorList>
    </citation>
    <scope>NUCLEOTIDE SEQUENCE [LARGE SCALE GENOMIC DNA]</scope>
    <source>
        <strain evidence="6 7">DSM 26291</strain>
    </source>
</reference>
<accession>A0ABY1FSS3</accession>
<dbReference type="PANTHER" id="PTHR37467:SF1">
    <property type="entry name" value="EXPORTED CALCIUM-BINDING GLYCOPROTEIN"/>
    <property type="match status" value="1"/>
</dbReference>
<evidence type="ECO:0000313" key="6">
    <source>
        <dbReference type="EMBL" id="SFL99649.1"/>
    </source>
</evidence>
<dbReference type="InterPro" id="IPR014755">
    <property type="entry name" value="Cu-Rt/internalin_Ig-like"/>
</dbReference>